<dbReference type="Pfam" id="PF00535">
    <property type="entry name" value="Glycos_transf_2"/>
    <property type="match status" value="1"/>
</dbReference>
<sequence>MTLERVSGTADVRVVAVVVAYNRRDLLVEALDALAAQTHALAGVVVIDNRSDDDSAVVAEEHPIGARVLELNRNTGGAGGFAAGIAHALATFDPECVWLMDDDTIPTPTALAELLRARAEYPEPVALLGSRVVWHDGRDHPMNTPRRRPGATKDEIADSAEVGAVPVRSSSFVSMLVDSRAIRYHGLPIADYFIWNDDFEFSARLLRRGIGLYVPSSVVEHRTKVFGATDTDPGERFYFEVRNKVWMLTRSSALSPEERILYTGASVRRWVRTFAGSTRRDVLRKAALKGVRDGVFRSPRPTAQVLEGSGVPSSEVQDVVSPPVRHDGG</sequence>
<organism evidence="7 8">
    <name type="scientific">Oerskovia douganii</name>
    <dbReference type="NCBI Taxonomy" id="2762210"/>
    <lineage>
        <taxon>Bacteria</taxon>
        <taxon>Bacillati</taxon>
        <taxon>Actinomycetota</taxon>
        <taxon>Actinomycetes</taxon>
        <taxon>Micrococcales</taxon>
        <taxon>Cellulomonadaceae</taxon>
        <taxon>Oerskovia</taxon>
    </lineage>
</organism>
<feature type="domain" description="Glycosyltransferase 2-like" evidence="6">
    <location>
        <begin position="17"/>
        <end position="146"/>
    </location>
</feature>
<evidence type="ECO:0000259" key="6">
    <source>
        <dbReference type="Pfam" id="PF00535"/>
    </source>
</evidence>
<dbReference type="PANTHER" id="PTHR43179:SF12">
    <property type="entry name" value="GALACTOFURANOSYLTRANSFERASE GLFT2"/>
    <property type="match status" value="1"/>
</dbReference>
<evidence type="ECO:0000313" key="8">
    <source>
        <dbReference type="Proteomes" id="UP000822993"/>
    </source>
</evidence>
<dbReference type="Gene3D" id="3.90.550.10">
    <property type="entry name" value="Spore Coat Polysaccharide Biosynthesis Protein SpsA, Chain A"/>
    <property type="match status" value="1"/>
</dbReference>
<dbReference type="AlphaFoldDB" id="A0A9D5U851"/>
<dbReference type="EMBL" id="JACSPN010000004">
    <property type="protein sequence ID" value="MBE7699539.1"/>
    <property type="molecule type" value="Genomic_DNA"/>
</dbReference>
<dbReference type="PANTHER" id="PTHR43179">
    <property type="entry name" value="RHAMNOSYLTRANSFERASE WBBL"/>
    <property type="match status" value="1"/>
</dbReference>
<dbReference type="GO" id="GO:0016757">
    <property type="term" value="F:glycosyltransferase activity"/>
    <property type="evidence" value="ECO:0007669"/>
    <property type="project" value="UniProtKB-KW"/>
</dbReference>
<dbReference type="Proteomes" id="UP000822993">
    <property type="component" value="Unassembled WGS sequence"/>
</dbReference>
<protein>
    <submittedName>
        <fullName evidence="7">Glycosyltransferase</fullName>
    </submittedName>
</protein>
<evidence type="ECO:0000256" key="3">
    <source>
        <dbReference type="ARBA" id="ARBA00022676"/>
    </source>
</evidence>
<gene>
    <name evidence="7" type="ORF">H9623_04355</name>
</gene>
<name>A0A9D5U851_9CELL</name>
<evidence type="ECO:0000256" key="5">
    <source>
        <dbReference type="SAM" id="MobiDB-lite"/>
    </source>
</evidence>
<evidence type="ECO:0000256" key="2">
    <source>
        <dbReference type="ARBA" id="ARBA00006739"/>
    </source>
</evidence>
<comment type="similarity">
    <text evidence="2">Belongs to the glycosyltransferase 2 family.</text>
</comment>
<keyword evidence="8" id="KW-1185">Reference proteome</keyword>
<proteinExistence type="inferred from homology"/>
<keyword evidence="3" id="KW-0328">Glycosyltransferase</keyword>
<reference evidence="7 8" key="1">
    <citation type="submission" date="2020-08" db="EMBL/GenBank/DDBJ databases">
        <title>A Genomic Blueprint of the Chicken Gut Microbiome.</title>
        <authorList>
            <person name="Gilroy R."/>
            <person name="Ravi A."/>
            <person name="Getino M."/>
            <person name="Pursley I."/>
            <person name="Horton D.L."/>
            <person name="Alikhan N.-F."/>
            <person name="Baker D."/>
            <person name="Gharbi K."/>
            <person name="Hall N."/>
            <person name="Watson M."/>
            <person name="Adriaenssens E.M."/>
            <person name="Foster-Nyarko E."/>
            <person name="Jarju S."/>
            <person name="Secka A."/>
            <person name="Antonio M."/>
            <person name="Oren A."/>
            <person name="Chaudhuri R."/>
            <person name="La Ragione R.M."/>
            <person name="Hildebrand F."/>
            <person name="Pallen M.J."/>
        </authorList>
    </citation>
    <scope>NUCLEOTIDE SEQUENCE [LARGE SCALE GENOMIC DNA]</scope>
    <source>
        <strain evidence="7 8">Sa1BUA8</strain>
    </source>
</reference>
<dbReference type="InterPro" id="IPR029044">
    <property type="entry name" value="Nucleotide-diphossugar_trans"/>
</dbReference>
<evidence type="ECO:0000256" key="1">
    <source>
        <dbReference type="ARBA" id="ARBA00004776"/>
    </source>
</evidence>
<dbReference type="RefSeq" id="WP_193718843.1">
    <property type="nucleotide sequence ID" value="NZ_JACSPN010000004.1"/>
</dbReference>
<dbReference type="InterPro" id="IPR001173">
    <property type="entry name" value="Glyco_trans_2-like"/>
</dbReference>
<keyword evidence="4" id="KW-0808">Transferase</keyword>
<accession>A0A9D5U851</accession>
<feature type="region of interest" description="Disordered" evidence="5">
    <location>
        <begin position="304"/>
        <end position="329"/>
    </location>
</feature>
<evidence type="ECO:0000313" key="7">
    <source>
        <dbReference type="EMBL" id="MBE7699539.1"/>
    </source>
</evidence>
<evidence type="ECO:0000256" key="4">
    <source>
        <dbReference type="ARBA" id="ARBA00022679"/>
    </source>
</evidence>
<comment type="caution">
    <text evidence="7">The sequence shown here is derived from an EMBL/GenBank/DDBJ whole genome shotgun (WGS) entry which is preliminary data.</text>
</comment>
<comment type="pathway">
    <text evidence="1">Cell wall biogenesis; cell wall polysaccharide biosynthesis.</text>
</comment>
<dbReference type="SUPFAM" id="SSF53448">
    <property type="entry name" value="Nucleotide-diphospho-sugar transferases"/>
    <property type="match status" value="1"/>
</dbReference>